<dbReference type="KEGG" id="mbr:MONBRDRAFT_31521"/>
<accession>A9UTR1</accession>
<dbReference type="GeneID" id="5889209"/>
<dbReference type="AlphaFoldDB" id="A9UTR1"/>
<dbReference type="InterPro" id="IPR035969">
    <property type="entry name" value="Rab-GAP_TBC_sf"/>
</dbReference>
<dbReference type="InParanoid" id="A9UTR1"/>
<dbReference type="Gene3D" id="1.10.472.80">
    <property type="entry name" value="Ypt/Rab-GAP domain of gyp1p, domain 3"/>
    <property type="match status" value="1"/>
</dbReference>
<dbReference type="RefSeq" id="XP_001743956.1">
    <property type="nucleotide sequence ID" value="XM_001743904.1"/>
</dbReference>
<protein>
    <submittedName>
        <fullName evidence="2">Uncharacterized protein</fullName>
    </submittedName>
</protein>
<feature type="region of interest" description="Disordered" evidence="1">
    <location>
        <begin position="142"/>
        <end position="173"/>
    </location>
</feature>
<evidence type="ECO:0000256" key="1">
    <source>
        <dbReference type="SAM" id="MobiDB-lite"/>
    </source>
</evidence>
<evidence type="ECO:0000313" key="2">
    <source>
        <dbReference type="EMBL" id="EDQ91534.1"/>
    </source>
</evidence>
<organism evidence="2 3">
    <name type="scientific">Monosiga brevicollis</name>
    <name type="common">Choanoflagellate</name>
    <dbReference type="NCBI Taxonomy" id="81824"/>
    <lineage>
        <taxon>Eukaryota</taxon>
        <taxon>Choanoflagellata</taxon>
        <taxon>Craspedida</taxon>
        <taxon>Salpingoecidae</taxon>
        <taxon>Monosiga</taxon>
    </lineage>
</organism>
<dbReference type="Proteomes" id="UP000001357">
    <property type="component" value="Unassembled WGS sequence"/>
</dbReference>
<feature type="compositionally biased region" description="Low complexity" evidence="1">
    <location>
        <begin position="144"/>
        <end position="173"/>
    </location>
</feature>
<dbReference type="SUPFAM" id="SSF47923">
    <property type="entry name" value="Ypt/Rab-GAP domain of gyp1p"/>
    <property type="match status" value="1"/>
</dbReference>
<gene>
    <name evidence="2" type="ORF">MONBRDRAFT_31521</name>
</gene>
<proteinExistence type="predicted"/>
<name>A9UTR1_MONBE</name>
<sequence length="401" mass="44310">MAAADSLRQMSMLRQRQQFYKKIGALQDQASHAFALFNSCLRARNAESLAQASLRMRVPSELRFAAWELLMGQEFMNKPHSQLDSTFVALLRTAVVHNIHVLQRLLAKDNSETRAVWTELRGYLPPTPALSDAQTRSLPPTIRVSSDMSVGSHSSTGSQAAGESSTRESSTTSLVARLLQTSQHTRDPELLLELFGDLYAVANGTRLPPPPLAPAYLIGSAESKDVASSGSSPITSPAYMRSVPAFALTLFPDLPTAFWFSRAFILRYLDPYPTYVALCLRATFVILQADAIDLYVPLQDIGIDEHTGILQQWCESLFLDVLPAEFCLIILDKIIASDVMFLAATLAALLISFEDVVISCSSSAVFEERLVEAIEDGMLDQRAFHNLTSQLYFRTSQIVQL</sequence>
<evidence type="ECO:0000313" key="3">
    <source>
        <dbReference type="Proteomes" id="UP000001357"/>
    </source>
</evidence>
<keyword evidence="3" id="KW-1185">Reference proteome</keyword>
<dbReference type="EMBL" id="CH991545">
    <property type="protein sequence ID" value="EDQ91534.1"/>
    <property type="molecule type" value="Genomic_DNA"/>
</dbReference>
<reference evidence="2 3" key="1">
    <citation type="journal article" date="2008" name="Nature">
        <title>The genome of the choanoflagellate Monosiga brevicollis and the origin of metazoans.</title>
        <authorList>
            <consortium name="JGI Sequencing"/>
            <person name="King N."/>
            <person name="Westbrook M.J."/>
            <person name="Young S.L."/>
            <person name="Kuo A."/>
            <person name="Abedin M."/>
            <person name="Chapman J."/>
            <person name="Fairclough S."/>
            <person name="Hellsten U."/>
            <person name="Isogai Y."/>
            <person name="Letunic I."/>
            <person name="Marr M."/>
            <person name="Pincus D."/>
            <person name="Putnam N."/>
            <person name="Rokas A."/>
            <person name="Wright K.J."/>
            <person name="Zuzow R."/>
            <person name="Dirks W."/>
            <person name="Good M."/>
            <person name="Goodstein D."/>
            <person name="Lemons D."/>
            <person name="Li W."/>
            <person name="Lyons J.B."/>
            <person name="Morris A."/>
            <person name="Nichols S."/>
            <person name="Richter D.J."/>
            <person name="Salamov A."/>
            <person name="Bork P."/>
            <person name="Lim W.A."/>
            <person name="Manning G."/>
            <person name="Miller W.T."/>
            <person name="McGinnis W."/>
            <person name="Shapiro H."/>
            <person name="Tjian R."/>
            <person name="Grigoriev I.V."/>
            <person name="Rokhsar D."/>
        </authorList>
    </citation>
    <scope>NUCLEOTIDE SEQUENCE [LARGE SCALE GENOMIC DNA]</scope>
    <source>
        <strain evidence="3">MX1 / ATCC 50154</strain>
    </source>
</reference>